<evidence type="ECO:0000259" key="3">
    <source>
        <dbReference type="Pfam" id="PF00266"/>
    </source>
</evidence>
<proteinExistence type="inferred from homology"/>
<reference evidence="4" key="1">
    <citation type="submission" date="2020-05" db="EMBL/GenBank/DDBJ databases">
        <authorList>
            <person name="Chiriac C."/>
            <person name="Salcher M."/>
            <person name="Ghai R."/>
            <person name="Kavagutti S V."/>
        </authorList>
    </citation>
    <scope>NUCLEOTIDE SEQUENCE</scope>
</reference>
<dbReference type="Gene3D" id="3.90.1150.10">
    <property type="entry name" value="Aspartate Aminotransferase, domain 1"/>
    <property type="match status" value="1"/>
</dbReference>
<evidence type="ECO:0000313" key="4">
    <source>
        <dbReference type="EMBL" id="CAB4729316.1"/>
    </source>
</evidence>
<dbReference type="InterPro" id="IPR015421">
    <property type="entry name" value="PyrdxlP-dep_Trfase_major"/>
</dbReference>
<dbReference type="EMBL" id="CAEZYM010000010">
    <property type="protein sequence ID" value="CAB4729316.1"/>
    <property type="molecule type" value="Genomic_DNA"/>
</dbReference>
<comment type="cofactor">
    <cofactor evidence="1">
        <name>pyridoxal 5'-phosphate</name>
        <dbReference type="ChEBI" id="CHEBI:597326"/>
    </cofactor>
</comment>
<name>A0A6J6S3G5_9ZZZZ</name>
<organism evidence="4">
    <name type="scientific">freshwater metagenome</name>
    <dbReference type="NCBI Taxonomy" id="449393"/>
    <lineage>
        <taxon>unclassified sequences</taxon>
        <taxon>metagenomes</taxon>
        <taxon>ecological metagenomes</taxon>
    </lineage>
</organism>
<dbReference type="PANTHER" id="PTHR11601">
    <property type="entry name" value="CYSTEINE DESULFURYLASE FAMILY MEMBER"/>
    <property type="match status" value="1"/>
</dbReference>
<evidence type="ECO:0000256" key="2">
    <source>
        <dbReference type="ARBA" id="ARBA00006490"/>
    </source>
</evidence>
<accession>A0A6J6S3G5</accession>
<dbReference type="Pfam" id="PF00266">
    <property type="entry name" value="Aminotran_5"/>
    <property type="match status" value="1"/>
</dbReference>
<dbReference type="InterPro" id="IPR015422">
    <property type="entry name" value="PyrdxlP-dep_Trfase_small"/>
</dbReference>
<gene>
    <name evidence="4" type="ORF">UFOPK2718_01130</name>
</gene>
<comment type="similarity">
    <text evidence="2">Belongs to the class-V pyridoxal-phosphate-dependent aminotransferase family. NifS/IscS subfamily.</text>
</comment>
<evidence type="ECO:0000256" key="1">
    <source>
        <dbReference type="ARBA" id="ARBA00001933"/>
    </source>
</evidence>
<feature type="domain" description="Aminotransferase class V" evidence="3">
    <location>
        <begin position="248"/>
        <end position="345"/>
    </location>
</feature>
<dbReference type="AlphaFoldDB" id="A0A6J6S3G5"/>
<dbReference type="InterPro" id="IPR015424">
    <property type="entry name" value="PyrdxlP-dep_Trfase"/>
</dbReference>
<dbReference type="SUPFAM" id="SSF53383">
    <property type="entry name" value="PLP-dependent transferases"/>
    <property type="match status" value="1"/>
</dbReference>
<dbReference type="InterPro" id="IPR000192">
    <property type="entry name" value="Aminotrans_V_dom"/>
</dbReference>
<protein>
    <submittedName>
        <fullName evidence="4">Unannotated protein</fullName>
    </submittedName>
</protein>
<sequence length="359" mass="38841">MVQVTRNFQSEAPLHVHAREVLLDAIDQGWSDPGKLSQSAARARILQGEALESISSHLKVPVDCLEVIGEGNLANHYAISGLLKNEFGFIHSAIDRKDVHAIARTQSHTTQLNVDLNGHIISTDQATEREIVLALQGGNIETGVIQPLADIARRFPHASIALDFTSCGPRLPMPELWASASFDATSWQGPSGIAFFAVGKQARWTNPLPHVDNTRAPRSYSLPLLLASSVALDAWIQEEISESSRLRLLSARVRKTIADSVSDCDIAGDLDSSMSHKTSISFLYVHGEELLRCLETKGFSVDSGSACTSANLQPSHVLAAMGVLTHGNIRITLHHGVSSEDVEALTQAIIESVAELRSQ</sequence>
<dbReference type="PANTHER" id="PTHR11601:SF34">
    <property type="entry name" value="CYSTEINE DESULFURASE"/>
    <property type="match status" value="1"/>
</dbReference>
<dbReference type="Gene3D" id="3.40.640.10">
    <property type="entry name" value="Type I PLP-dependent aspartate aminotransferase-like (Major domain)"/>
    <property type="match status" value="1"/>
</dbReference>